<dbReference type="PANTHER" id="PTHR40255:SF1">
    <property type="entry name" value="PROTOPORPHYRINOGEN IX OXIDASE"/>
    <property type="match status" value="1"/>
</dbReference>
<evidence type="ECO:0000256" key="10">
    <source>
        <dbReference type="ARBA" id="ARBA00023002"/>
    </source>
</evidence>
<dbReference type="GO" id="GO:0070818">
    <property type="term" value="F:protoporphyrinogen oxidase activity"/>
    <property type="evidence" value="ECO:0007669"/>
    <property type="project" value="UniProtKB-UniRule"/>
</dbReference>
<evidence type="ECO:0000256" key="1">
    <source>
        <dbReference type="ARBA" id="ARBA00004651"/>
    </source>
</evidence>
<keyword evidence="6 14" id="KW-0349">Heme</keyword>
<evidence type="ECO:0000256" key="11">
    <source>
        <dbReference type="ARBA" id="ARBA00023004"/>
    </source>
</evidence>
<dbReference type="GO" id="GO:0046872">
    <property type="term" value="F:metal ion binding"/>
    <property type="evidence" value="ECO:0007669"/>
    <property type="project" value="UniProtKB-UniRule"/>
</dbReference>
<evidence type="ECO:0000256" key="9">
    <source>
        <dbReference type="ARBA" id="ARBA00022989"/>
    </source>
</evidence>
<keyword evidence="10 14" id="KW-0560">Oxidoreductase</keyword>
<dbReference type="EMBL" id="CP043617">
    <property type="protein sequence ID" value="QFR49906.1"/>
    <property type="molecule type" value="Genomic_DNA"/>
</dbReference>
<evidence type="ECO:0000256" key="13">
    <source>
        <dbReference type="ARBA" id="ARBA00048390"/>
    </source>
</evidence>
<keyword evidence="5 14" id="KW-1003">Cell membrane</keyword>
<evidence type="ECO:0000313" key="17">
    <source>
        <dbReference type="Proteomes" id="UP000326944"/>
    </source>
</evidence>
<evidence type="ECO:0000256" key="5">
    <source>
        <dbReference type="ARBA" id="ARBA00022475"/>
    </source>
</evidence>
<gene>
    <name evidence="16" type="primary">hemJ</name>
    <name evidence="16" type="ORF">FJR48_09275</name>
</gene>
<sequence length="140" mass="16687">MYSWVLWFHLLSLISWFAVLFYMPRLFVYHAENIENKGFCEVVKVMEMKIYKYIGVPAMWGTILSGFYLAFEIGFKGNAWLHVKITLVVLLMAYFFSLGYYRKQFLEDKCDKSGKFFRAYNEVPTLILLIVVWLVVFKPF</sequence>
<feature type="transmembrane region" description="Helical" evidence="14">
    <location>
        <begin position="77"/>
        <end position="98"/>
    </location>
</feature>
<feature type="transmembrane region" description="Helical" evidence="14">
    <location>
        <begin position="6"/>
        <end position="29"/>
    </location>
</feature>
<comment type="subcellular location">
    <subcellularLocation>
        <location evidence="1 14">Cell membrane</location>
        <topology evidence="1 14">Multi-pass membrane protein</topology>
    </subcellularLocation>
</comment>
<dbReference type="HAMAP" id="MF_02239">
    <property type="entry name" value="HemJ"/>
    <property type="match status" value="1"/>
</dbReference>
<dbReference type="RefSeq" id="WP_152307854.1">
    <property type="nucleotide sequence ID" value="NZ_CP043617.1"/>
</dbReference>
<comment type="function">
    <text evidence="14 15">Catalyzes the oxidation of protoporphyrinogen IX to protoporphyrin IX.</text>
</comment>
<dbReference type="AlphaFoldDB" id="A0A5P8P2L8"/>
<feature type="transmembrane region" description="Helical" evidence="14">
    <location>
        <begin position="50"/>
        <end position="71"/>
    </location>
</feature>
<evidence type="ECO:0000256" key="15">
    <source>
        <dbReference type="PIRNR" id="PIRNR004638"/>
    </source>
</evidence>
<dbReference type="NCBIfam" id="TIGR00701">
    <property type="entry name" value="protoporphyrinogen oxidase HemJ"/>
    <property type="match status" value="1"/>
</dbReference>
<evidence type="ECO:0000256" key="14">
    <source>
        <dbReference type="HAMAP-Rule" id="MF_02239"/>
    </source>
</evidence>
<evidence type="ECO:0000256" key="6">
    <source>
        <dbReference type="ARBA" id="ARBA00022617"/>
    </source>
</evidence>
<keyword evidence="9 14" id="KW-1133">Transmembrane helix</keyword>
<feature type="transmembrane region" description="Helical" evidence="14">
    <location>
        <begin position="119"/>
        <end position="137"/>
    </location>
</feature>
<keyword evidence="7 14" id="KW-0812">Transmembrane</keyword>
<feature type="binding site" description="axial binding residue" evidence="14">
    <location>
        <position position="84"/>
    </location>
    <ligand>
        <name>heme</name>
        <dbReference type="ChEBI" id="CHEBI:30413"/>
    </ligand>
    <ligandPart>
        <name>Fe</name>
        <dbReference type="ChEBI" id="CHEBI:18248"/>
    </ligandPart>
</feature>
<comment type="pathway">
    <text evidence="2 14 15">Porphyrin-containing compound metabolism; protoporphyrin-IX biosynthesis; protoporphyrin-IX from protoporphyrinogen-IX: step 1/1.</text>
</comment>
<evidence type="ECO:0000256" key="8">
    <source>
        <dbReference type="ARBA" id="ARBA00022723"/>
    </source>
</evidence>
<name>A0A5P8P2L8_9BACT</name>
<evidence type="ECO:0000256" key="3">
    <source>
        <dbReference type="ARBA" id="ARBA00006501"/>
    </source>
</evidence>
<dbReference type="Proteomes" id="UP000326944">
    <property type="component" value="Chromosome"/>
</dbReference>
<comment type="catalytic activity">
    <reaction evidence="13 14 15">
        <text>protoporphyrinogen IX + 3 A = protoporphyrin IX + 3 AH2</text>
        <dbReference type="Rhea" id="RHEA:62000"/>
        <dbReference type="ChEBI" id="CHEBI:13193"/>
        <dbReference type="ChEBI" id="CHEBI:17499"/>
        <dbReference type="ChEBI" id="CHEBI:57306"/>
        <dbReference type="ChEBI" id="CHEBI:57307"/>
    </reaction>
</comment>
<dbReference type="OrthoDB" id="9800824at2"/>
<comment type="subunit">
    <text evidence="14">Homodimer.</text>
</comment>
<comment type="cofactor">
    <cofactor evidence="14 15">
        <name>heme b</name>
        <dbReference type="ChEBI" id="CHEBI:60344"/>
    </cofactor>
    <text evidence="14 15">Binds 1 heme b (iron(II)-protoporphyrin IX) group per subunit.</text>
</comment>
<dbReference type="GO" id="GO:0006782">
    <property type="term" value="P:protoporphyrinogen IX biosynthetic process"/>
    <property type="evidence" value="ECO:0007669"/>
    <property type="project" value="UniProtKB-UniRule"/>
</dbReference>
<dbReference type="UniPathway" id="UPA00251">
    <property type="reaction ID" value="UER00324"/>
</dbReference>
<reference evidence="16 17" key="1">
    <citation type="submission" date="2019-09" db="EMBL/GenBank/DDBJ databases">
        <title>Sulfurimonas gotlandica sp. nov., a chemoautotrophic and psychrotolerant epsilonproteobacterium isolated from a pelagic redoxcline, and an emended description of the genus Sulfurimonas.</title>
        <authorList>
            <person name="Wang S."/>
            <person name="Jiang L."/>
            <person name="Shao S."/>
        </authorList>
    </citation>
    <scope>NUCLEOTIDE SEQUENCE [LARGE SCALE GENOMIC DNA]</scope>
    <source>
        <strain evidence="16 17">GYSZ_1</strain>
    </source>
</reference>
<evidence type="ECO:0000313" key="16">
    <source>
        <dbReference type="EMBL" id="QFR49906.1"/>
    </source>
</evidence>
<dbReference type="PANTHER" id="PTHR40255">
    <property type="entry name" value="UPF0093 MEMBRANE PROTEIN SLR1790"/>
    <property type="match status" value="1"/>
</dbReference>
<evidence type="ECO:0000256" key="12">
    <source>
        <dbReference type="ARBA" id="ARBA00023136"/>
    </source>
</evidence>
<feature type="binding site" description="axial binding residue" evidence="14">
    <location>
        <position position="9"/>
    </location>
    <ligand>
        <name>heme</name>
        <dbReference type="ChEBI" id="CHEBI:30413"/>
    </ligand>
    <ligandPart>
        <name>Fe</name>
        <dbReference type="ChEBI" id="CHEBI:18248"/>
    </ligandPart>
</feature>
<evidence type="ECO:0000256" key="7">
    <source>
        <dbReference type="ARBA" id="ARBA00022692"/>
    </source>
</evidence>
<dbReference type="KEGG" id="sulg:FJR48_09275"/>
<dbReference type="GO" id="GO:0005886">
    <property type="term" value="C:plasma membrane"/>
    <property type="evidence" value="ECO:0007669"/>
    <property type="project" value="UniProtKB-SubCell"/>
</dbReference>
<keyword evidence="8 14" id="KW-0479">Metal-binding</keyword>
<organism evidence="16 17">
    <name type="scientific">Sulfurimonas lithotrophica</name>
    <dbReference type="NCBI Taxonomy" id="2590022"/>
    <lineage>
        <taxon>Bacteria</taxon>
        <taxon>Pseudomonadati</taxon>
        <taxon>Campylobacterota</taxon>
        <taxon>Epsilonproteobacteria</taxon>
        <taxon>Campylobacterales</taxon>
        <taxon>Sulfurimonadaceae</taxon>
        <taxon>Sulfurimonas</taxon>
    </lineage>
</organism>
<accession>A0A5P8P2L8</accession>
<evidence type="ECO:0000256" key="2">
    <source>
        <dbReference type="ARBA" id="ARBA00005073"/>
    </source>
</evidence>
<keyword evidence="12 14" id="KW-0472">Membrane</keyword>
<evidence type="ECO:0000256" key="4">
    <source>
        <dbReference type="ARBA" id="ARBA00017504"/>
    </source>
</evidence>
<keyword evidence="17" id="KW-1185">Reference proteome</keyword>
<proteinExistence type="inferred from homology"/>
<keyword evidence="11 14" id="KW-0408">Iron</keyword>
<dbReference type="InterPro" id="IPR005265">
    <property type="entry name" value="HemJ-like"/>
</dbReference>
<protein>
    <recommendedName>
        <fullName evidence="4 14">Protoporphyrinogen IX oxidase</fullName>
        <shortName evidence="14">PPO</shortName>
        <ecNumber evidence="14 15">1.3.99.-</ecNumber>
    </recommendedName>
</protein>
<dbReference type="Pfam" id="PF03653">
    <property type="entry name" value="UPF0093"/>
    <property type="match status" value="1"/>
</dbReference>
<dbReference type="EC" id="1.3.99.-" evidence="14 15"/>
<dbReference type="PIRSF" id="PIRSF004638">
    <property type="entry name" value="UCP004638"/>
    <property type="match status" value="1"/>
</dbReference>
<comment type="similarity">
    <text evidence="3 14 15">Belongs to the HemJ family.</text>
</comment>